<gene>
    <name evidence="2" type="ORF">GCM10017566_02830</name>
</gene>
<feature type="domain" description="Amine oxidase" evidence="1">
    <location>
        <begin position="12"/>
        <end position="403"/>
    </location>
</feature>
<keyword evidence="3" id="KW-1185">Reference proteome</keyword>
<dbReference type="EMBL" id="BNAV01000001">
    <property type="protein sequence ID" value="GHF33629.1"/>
    <property type="molecule type" value="Genomic_DNA"/>
</dbReference>
<dbReference type="SUPFAM" id="SSF51905">
    <property type="entry name" value="FAD/NAD(P)-binding domain"/>
    <property type="match status" value="1"/>
</dbReference>
<accession>A0A8H9IMX2</accession>
<reference evidence="2" key="1">
    <citation type="journal article" date="2014" name="Int. J. Syst. Evol. Microbiol.">
        <title>Complete genome sequence of Corynebacterium casei LMG S-19264T (=DSM 44701T), isolated from a smear-ripened cheese.</title>
        <authorList>
            <consortium name="US DOE Joint Genome Institute (JGI-PGF)"/>
            <person name="Walter F."/>
            <person name="Albersmeier A."/>
            <person name="Kalinowski J."/>
            <person name="Ruckert C."/>
        </authorList>
    </citation>
    <scope>NUCLEOTIDE SEQUENCE</scope>
    <source>
        <strain evidence="2">CGMCC 4.7679</strain>
    </source>
</reference>
<dbReference type="InterPro" id="IPR036188">
    <property type="entry name" value="FAD/NAD-bd_sf"/>
</dbReference>
<reference evidence="2" key="2">
    <citation type="submission" date="2020-09" db="EMBL/GenBank/DDBJ databases">
        <authorList>
            <person name="Sun Q."/>
            <person name="Zhou Y."/>
        </authorList>
    </citation>
    <scope>NUCLEOTIDE SEQUENCE</scope>
    <source>
        <strain evidence="2">CGMCC 4.7679</strain>
    </source>
</reference>
<dbReference type="PANTHER" id="PTHR42841">
    <property type="entry name" value="AMINE OXIDASE"/>
    <property type="match status" value="1"/>
</dbReference>
<evidence type="ECO:0000313" key="2">
    <source>
        <dbReference type="EMBL" id="GHF33629.1"/>
    </source>
</evidence>
<dbReference type="Proteomes" id="UP000658656">
    <property type="component" value="Unassembled WGS sequence"/>
</dbReference>
<organism evidence="2 3">
    <name type="scientific">Amycolatopsis bartoniae</name>
    <dbReference type="NCBI Taxonomy" id="941986"/>
    <lineage>
        <taxon>Bacteria</taxon>
        <taxon>Bacillati</taxon>
        <taxon>Actinomycetota</taxon>
        <taxon>Actinomycetes</taxon>
        <taxon>Pseudonocardiales</taxon>
        <taxon>Pseudonocardiaceae</taxon>
        <taxon>Amycolatopsis</taxon>
    </lineage>
</organism>
<proteinExistence type="predicted"/>
<evidence type="ECO:0000313" key="3">
    <source>
        <dbReference type="Proteomes" id="UP000658656"/>
    </source>
</evidence>
<dbReference type="OrthoDB" id="9767561at2"/>
<comment type="caution">
    <text evidence="2">The sequence shown here is derived from an EMBL/GenBank/DDBJ whole genome shotgun (WGS) entry which is preliminary data.</text>
</comment>
<dbReference type="AlphaFoldDB" id="A0A8H9IMX2"/>
<dbReference type="GO" id="GO:0016491">
    <property type="term" value="F:oxidoreductase activity"/>
    <property type="evidence" value="ECO:0007669"/>
    <property type="project" value="InterPro"/>
</dbReference>
<dbReference type="RefSeq" id="WP_145934285.1">
    <property type="nucleotide sequence ID" value="NZ_BNAV01000001.1"/>
</dbReference>
<dbReference type="Pfam" id="PF01593">
    <property type="entry name" value="Amino_oxidase"/>
    <property type="match status" value="1"/>
</dbReference>
<sequence>MAVDVVVVGAGLAGLAAARELTKAGLVTVVCEAGPEVGGRVRTDYVDGFQLDHGFQVLLPAYPELPRHLDLAALDLRPFTRGVLASTARGRRWLTPPSHGLSALADTARFALRRPVDLARLGALSARDTIAPDIMLRQPQGVTVEQELRRWRLSADFREEVLRPFVAGVFLDPDLMTSARLFHLVWRCFLRGGGALPAAGMHAIPRQLAEGLPEGTVRTNAPIAAVTEHGVVLASGQTITARAVVVATDGTDAARLLPGLTAPEWHAVTTHYFRTSGSPLRSPTLVLDGASGLLINTVVLDEVAPAYAPSGQSLVAASVPGRPGVPEAKVREQLARMYETDVRDWDLMATHTIPRALPVFGPEQPLRRPVRHSPGRYVCGDHRDTPSIQGALVSGRRAAEAVLRDLKQGL</sequence>
<dbReference type="PRINTS" id="PR00411">
    <property type="entry name" value="PNDRDTASEI"/>
</dbReference>
<protein>
    <submittedName>
        <fullName evidence="2">Oxidoreductase</fullName>
    </submittedName>
</protein>
<evidence type="ECO:0000259" key="1">
    <source>
        <dbReference type="Pfam" id="PF01593"/>
    </source>
</evidence>
<name>A0A8H9IMX2_9PSEU</name>
<dbReference type="Gene3D" id="3.50.50.60">
    <property type="entry name" value="FAD/NAD(P)-binding domain"/>
    <property type="match status" value="1"/>
</dbReference>
<dbReference type="InterPro" id="IPR002937">
    <property type="entry name" value="Amino_oxidase"/>
</dbReference>